<sequence>MLSLSRLCKSANLSSILFRRQTPAAGSAIIPLRRPVSVLDPTHPAAKYPRKILPRAGSSFLNIVATPFSLLEAPSTSLQPPFDIPIEPWAERVSRSFQDPATNKIDGAILAAAQPIKFQKPRRLSMSVVTVAGKKATSKKKVVRLRIINKIKTAFNLAVVRGAQVVNGKILTDTGVSRQHLVHQGWTYTVYPTLDVYRLPFTELIPVALNVLETIHRKIVALEANWARESFLVQGYKLNTRTPQKVVDKQRSTKQRMDLKTERKNRRLLEEEQKDLAAVARMPLKELLVNQTDSATTSFDWSLTLGEHMEEADAEGFAALRPQSSADTFPSFADFPSLFSNPGEEPDPDYSTLDPESFASYPSNSSSASRKSLVHVQRSRESIFGSAVTENVFSSVPITGKVPLVKKGPRLGDSMTQRDRRRRETTKAHASKNSRLLEPHGQPEEEEPKQKFFKIGKRRKNEWSRSNGFSGDDLE</sequence>
<reference evidence="2 3" key="1">
    <citation type="journal article" date="2020" name="ISME J.">
        <title>Uncovering the hidden diversity of litter-decomposition mechanisms in mushroom-forming fungi.</title>
        <authorList>
            <person name="Floudas D."/>
            <person name="Bentzer J."/>
            <person name="Ahren D."/>
            <person name="Johansson T."/>
            <person name="Persson P."/>
            <person name="Tunlid A."/>
        </authorList>
    </citation>
    <scope>NUCLEOTIDE SEQUENCE [LARGE SCALE GENOMIC DNA]</scope>
    <source>
        <strain evidence="2 3">CBS 406.79</strain>
    </source>
</reference>
<name>A0A8H5D0R0_9AGAR</name>
<dbReference type="EMBL" id="JAACJN010000285">
    <property type="protein sequence ID" value="KAF5351456.1"/>
    <property type="molecule type" value="Genomic_DNA"/>
</dbReference>
<organism evidence="2 3">
    <name type="scientific">Collybiopsis confluens</name>
    <dbReference type="NCBI Taxonomy" id="2823264"/>
    <lineage>
        <taxon>Eukaryota</taxon>
        <taxon>Fungi</taxon>
        <taxon>Dikarya</taxon>
        <taxon>Basidiomycota</taxon>
        <taxon>Agaricomycotina</taxon>
        <taxon>Agaricomycetes</taxon>
        <taxon>Agaricomycetidae</taxon>
        <taxon>Agaricales</taxon>
        <taxon>Marasmiineae</taxon>
        <taxon>Omphalotaceae</taxon>
        <taxon>Collybiopsis</taxon>
    </lineage>
</organism>
<feature type="compositionally biased region" description="Basic residues" evidence="1">
    <location>
        <begin position="451"/>
        <end position="460"/>
    </location>
</feature>
<feature type="compositionally biased region" description="Basic residues" evidence="1">
    <location>
        <begin position="419"/>
        <end position="432"/>
    </location>
</feature>
<comment type="caution">
    <text evidence="2">The sequence shown here is derived from an EMBL/GenBank/DDBJ whole genome shotgun (WGS) entry which is preliminary data.</text>
</comment>
<dbReference type="Proteomes" id="UP000518752">
    <property type="component" value="Unassembled WGS sequence"/>
</dbReference>
<gene>
    <name evidence="2" type="ORF">D9757_012062</name>
</gene>
<keyword evidence="3" id="KW-1185">Reference proteome</keyword>
<dbReference type="OrthoDB" id="3265918at2759"/>
<evidence type="ECO:0000256" key="1">
    <source>
        <dbReference type="SAM" id="MobiDB-lite"/>
    </source>
</evidence>
<evidence type="ECO:0000313" key="2">
    <source>
        <dbReference type="EMBL" id="KAF5351456.1"/>
    </source>
</evidence>
<protein>
    <submittedName>
        <fullName evidence="2">Uncharacterized protein</fullName>
    </submittedName>
</protein>
<feature type="region of interest" description="Disordered" evidence="1">
    <location>
        <begin position="331"/>
        <end position="372"/>
    </location>
</feature>
<feature type="region of interest" description="Disordered" evidence="1">
    <location>
        <begin position="403"/>
        <end position="475"/>
    </location>
</feature>
<feature type="compositionally biased region" description="Low complexity" evidence="1">
    <location>
        <begin position="357"/>
        <end position="371"/>
    </location>
</feature>
<proteinExistence type="predicted"/>
<dbReference type="AlphaFoldDB" id="A0A8H5D0R0"/>
<accession>A0A8H5D0R0</accession>
<evidence type="ECO:0000313" key="3">
    <source>
        <dbReference type="Proteomes" id="UP000518752"/>
    </source>
</evidence>